<reference evidence="7" key="1">
    <citation type="submission" date="2023-03" db="EMBL/GenBank/DDBJ databases">
        <title>Massive genome expansion in bonnet fungi (Mycena s.s.) driven by repeated elements and novel gene families across ecological guilds.</title>
        <authorList>
            <consortium name="Lawrence Berkeley National Laboratory"/>
            <person name="Harder C.B."/>
            <person name="Miyauchi S."/>
            <person name="Viragh M."/>
            <person name="Kuo A."/>
            <person name="Thoen E."/>
            <person name="Andreopoulos B."/>
            <person name="Lu D."/>
            <person name="Skrede I."/>
            <person name="Drula E."/>
            <person name="Henrissat B."/>
            <person name="Morin E."/>
            <person name="Kohler A."/>
            <person name="Barry K."/>
            <person name="LaButti K."/>
            <person name="Morin E."/>
            <person name="Salamov A."/>
            <person name="Lipzen A."/>
            <person name="Mereny Z."/>
            <person name="Hegedus B."/>
            <person name="Baldrian P."/>
            <person name="Stursova M."/>
            <person name="Weitz H."/>
            <person name="Taylor A."/>
            <person name="Grigoriev I.V."/>
            <person name="Nagy L.G."/>
            <person name="Martin F."/>
            <person name="Kauserud H."/>
        </authorList>
    </citation>
    <scope>NUCLEOTIDE SEQUENCE</scope>
    <source>
        <strain evidence="7">9144</strain>
    </source>
</reference>
<proteinExistence type="inferred from homology"/>
<accession>A0AAD7E4L0</accession>
<protein>
    <recommendedName>
        <fullName evidence="4">Small ribosomal subunit protein bS18m</fullName>
    </recommendedName>
</protein>
<dbReference type="InterPro" id="IPR036870">
    <property type="entry name" value="Ribosomal_bS18_sf"/>
</dbReference>
<evidence type="ECO:0000256" key="5">
    <source>
        <dbReference type="RuleBase" id="RU003910"/>
    </source>
</evidence>
<dbReference type="Proteomes" id="UP001219525">
    <property type="component" value="Unassembled WGS sequence"/>
</dbReference>
<dbReference type="Pfam" id="PF01084">
    <property type="entry name" value="Ribosomal_S18"/>
    <property type="match status" value="1"/>
</dbReference>
<evidence type="ECO:0000313" key="7">
    <source>
        <dbReference type="EMBL" id="KAJ7228509.1"/>
    </source>
</evidence>
<evidence type="ECO:0000256" key="3">
    <source>
        <dbReference type="ARBA" id="ARBA00023274"/>
    </source>
</evidence>
<dbReference type="NCBIfam" id="TIGR00165">
    <property type="entry name" value="S18"/>
    <property type="match status" value="1"/>
</dbReference>
<sequence length="104" mass="12006">LRPYDLSLKGRSFKEHRPQRRPSIPPATRDARKNDVFYQLGLDPLKFALHPAVLSPFMSEMAMIQPRRITGLTSKSQRRIAKAIRRAKMMGVIPLHSRLRNFGL</sequence>
<dbReference type="PRINTS" id="PR00974">
    <property type="entry name" value="RIBOSOMALS18"/>
</dbReference>
<keyword evidence="8" id="KW-1185">Reference proteome</keyword>
<feature type="non-terminal residue" evidence="7">
    <location>
        <position position="1"/>
    </location>
</feature>
<dbReference type="PANTHER" id="PTHR13479:SF40">
    <property type="entry name" value="SMALL RIBOSOMAL SUBUNIT PROTEIN BS18M"/>
    <property type="match status" value="1"/>
</dbReference>
<dbReference type="GO" id="GO:0032543">
    <property type="term" value="P:mitochondrial translation"/>
    <property type="evidence" value="ECO:0007669"/>
    <property type="project" value="TreeGrafter"/>
</dbReference>
<dbReference type="Gene3D" id="4.10.640.10">
    <property type="entry name" value="Ribosomal protein S18"/>
    <property type="match status" value="1"/>
</dbReference>
<dbReference type="InterPro" id="IPR001648">
    <property type="entry name" value="Ribosomal_bS18"/>
</dbReference>
<dbReference type="AlphaFoldDB" id="A0AAD7E4L0"/>
<organism evidence="7 8">
    <name type="scientific">Mycena pura</name>
    <dbReference type="NCBI Taxonomy" id="153505"/>
    <lineage>
        <taxon>Eukaryota</taxon>
        <taxon>Fungi</taxon>
        <taxon>Dikarya</taxon>
        <taxon>Basidiomycota</taxon>
        <taxon>Agaricomycotina</taxon>
        <taxon>Agaricomycetes</taxon>
        <taxon>Agaricomycetidae</taxon>
        <taxon>Agaricales</taxon>
        <taxon>Marasmiineae</taxon>
        <taxon>Mycenaceae</taxon>
        <taxon>Mycena</taxon>
    </lineage>
</organism>
<dbReference type="SUPFAM" id="SSF46911">
    <property type="entry name" value="Ribosomal protein S18"/>
    <property type="match status" value="1"/>
</dbReference>
<dbReference type="EMBL" id="JARJCW010000002">
    <property type="protein sequence ID" value="KAJ7228509.1"/>
    <property type="molecule type" value="Genomic_DNA"/>
</dbReference>
<evidence type="ECO:0000256" key="4">
    <source>
        <dbReference type="ARBA" id="ARBA00035264"/>
    </source>
</evidence>
<dbReference type="GO" id="GO:0003735">
    <property type="term" value="F:structural constituent of ribosome"/>
    <property type="evidence" value="ECO:0007669"/>
    <property type="project" value="InterPro"/>
</dbReference>
<evidence type="ECO:0000256" key="2">
    <source>
        <dbReference type="ARBA" id="ARBA00022980"/>
    </source>
</evidence>
<comment type="caution">
    <text evidence="7">The sequence shown here is derived from an EMBL/GenBank/DDBJ whole genome shotgun (WGS) entry which is preliminary data.</text>
</comment>
<comment type="similarity">
    <text evidence="1 5">Belongs to the bacterial ribosomal protein bS18 family.</text>
</comment>
<gene>
    <name evidence="7" type="ORF">GGX14DRAFT_346645</name>
</gene>
<evidence type="ECO:0000256" key="6">
    <source>
        <dbReference type="SAM" id="MobiDB-lite"/>
    </source>
</evidence>
<dbReference type="PANTHER" id="PTHR13479">
    <property type="entry name" value="30S RIBOSOMAL PROTEIN S18"/>
    <property type="match status" value="1"/>
</dbReference>
<evidence type="ECO:0000313" key="8">
    <source>
        <dbReference type="Proteomes" id="UP001219525"/>
    </source>
</evidence>
<name>A0AAD7E4L0_9AGAR</name>
<keyword evidence="3 5" id="KW-0687">Ribonucleoprotein</keyword>
<feature type="region of interest" description="Disordered" evidence="6">
    <location>
        <begin position="1"/>
        <end position="30"/>
    </location>
</feature>
<dbReference type="GO" id="GO:0070181">
    <property type="term" value="F:small ribosomal subunit rRNA binding"/>
    <property type="evidence" value="ECO:0007669"/>
    <property type="project" value="TreeGrafter"/>
</dbReference>
<dbReference type="GO" id="GO:0005763">
    <property type="term" value="C:mitochondrial small ribosomal subunit"/>
    <property type="evidence" value="ECO:0007669"/>
    <property type="project" value="TreeGrafter"/>
</dbReference>
<keyword evidence="2 5" id="KW-0689">Ribosomal protein</keyword>
<evidence type="ECO:0000256" key="1">
    <source>
        <dbReference type="ARBA" id="ARBA00005589"/>
    </source>
</evidence>